<comment type="caution">
    <text evidence="7">The sequence shown here is derived from an EMBL/GenBank/DDBJ whole genome shotgun (WGS) entry which is preliminary data.</text>
</comment>
<dbReference type="InterPro" id="IPR007346">
    <property type="entry name" value="Endonuclease-I"/>
</dbReference>
<dbReference type="InterPro" id="IPR032812">
    <property type="entry name" value="SbsA_Ig"/>
</dbReference>
<sequence length="603" mass="61698">MRLPSRARVFSVSWSPSCTLPLACALALAVPTAHASVFINELHYDDAGASGDSGEGVEVVATAGESLSGYRIYLYNGSAPGAATVYANTAVPAGSLVSCGSQVRVATVGYASNGVQNGPNDGVALVDPNGQLVQFLSYEGAITASGGPAAGITSQNLPVSESNSSAVGSSLQLTGTGSSAANFSWTGSSAQTFGACNRGQSFNGSGGGGETGAAPTITSTTPAQGATGFPAAGDLSVGFSEAVTLSSGAFALSCASSGTVALSYPTSGTRFSLSTNTALVGGERCTLAITASAIRDASGLSPAANQSIAFTVATASGGGTGYYARVNTADASQLRCSLHTVIKGHTVYPYSGSGTSTWTILEMADEDPNNSGRILDAYRNRSYAKGSDRAGTGSGLTYNREHTWPNSLGFGSASGDKGLPYAPYTDTHMLYLTDTAFNADRGNKPYAACTSSCGERVTEVNDGSGGGSGRYPGNSNWVRTPDGNGGTFEVWGKRKGDMARAVMYMAIRYEGGTDAATGQSEPDLELTDDRSKIVQTSASPAYMGLLSTLLAWHQADPPDDAERARNQVIFSFQGNRNPFVDHPEWATSSLFTSAKPASCQLAD</sequence>
<feature type="chain" id="PRO_5015410255" evidence="5">
    <location>
        <begin position="36"/>
        <end position="603"/>
    </location>
</feature>
<name>A0A2S7ABM4_9XANT</name>
<dbReference type="Pfam" id="PF04231">
    <property type="entry name" value="Endonuclease_1"/>
    <property type="match status" value="1"/>
</dbReference>
<dbReference type="AlphaFoldDB" id="A0A2S7ABM4"/>
<feature type="signal peptide" evidence="5">
    <location>
        <begin position="1"/>
        <end position="35"/>
    </location>
</feature>
<protein>
    <submittedName>
        <fullName evidence="7">Ribonuclease</fullName>
    </submittedName>
</protein>
<comment type="similarity">
    <text evidence="1">Belongs to the EndA/NucM nuclease family.</text>
</comment>
<keyword evidence="3 5" id="KW-0732">Signal</keyword>
<dbReference type="GO" id="GO:0016787">
    <property type="term" value="F:hydrolase activity"/>
    <property type="evidence" value="ECO:0007669"/>
    <property type="project" value="UniProtKB-KW"/>
</dbReference>
<dbReference type="Pfam" id="PF13205">
    <property type="entry name" value="Big_5"/>
    <property type="match status" value="1"/>
</dbReference>
<evidence type="ECO:0000259" key="6">
    <source>
        <dbReference type="Pfam" id="PF13205"/>
    </source>
</evidence>
<evidence type="ECO:0000313" key="7">
    <source>
        <dbReference type="EMBL" id="PPU06555.1"/>
    </source>
</evidence>
<reference evidence="7 8" key="1">
    <citation type="submission" date="2016-08" db="EMBL/GenBank/DDBJ databases">
        <title>Evolution of the type three secretion system and type three effector repertoires in Xanthomonas.</title>
        <authorList>
            <person name="Merda D."/>
            <person name="Briand M."/>
            <person name="Bosis E."/>
            <person name="Rousseau C."/>
            <person name="Portier P."/>
            <person name="Jacques M.-A."/>
            <person name="Fischer-Le Saux M."/>
        </authorList>
    </citation>
    <scope>NUCLEOTIDE SEQUENCE [LARGE SCALE GENOMIC DNA]</scope>
    <source>
        <strain evidence="7 8">CFBP 7645</strain>
    </source>
</reference>
<evidence type="ECO:0000256" key="1">
    <source>
        <dbReference type="ARBA" id="ARBA00006429"/>
    </source>
</evidence>
<organism evidence="7 8">
    <name type="scientific">Xanthomonas arboricola</name>
    <dbReference type="NCBI Taxonomy" id="56448"/>
    <lineage>
        <taxon>Bacteria</taxon>
        <taxon>Pseudomonadati</taxon>
        <taxon>Pseudomonadota</taxon>
        <taxon>Gammaproteobacteria</taxon>
        <taxon>Lysobacterales</taxon>
        <taxon>Lysobacteraceae</taxon>
        <taxon>Xanthomonas</taxon>
    </lineage>
</organism>
<dbReference type="RefSeq" id="WP_104538687.1">
    <property type="nucleotide sequence ID" value="NZ_MIGY01000003.1"/>
</dbReference>
<dbReference type="GO" id="GO:0004518">
    <property type="term" value="F:nuclease activity"/>
    <property type="evidence" value="ECO:0007669"/>
    <property type="project" value="UniProtKB-KW"/>
</dbReference>
<dbReference type="SUPFAM" id="SSF54060">
    <property type="entry name" value="His-Me finger endonucleases"/>
    <property type="match status" value="1"/>
</dbReference>
<gene>
    <name evidence="7" type="ORF">XarjCFBP7645_18925</name>
</gene>
<dbReference type="InterPro" id="IPR044925">
    <property type="entry name" value="His-Me_finger_sf"/>
</dbReference>
<feature type="domain" description="SbsA Ig-like" evidence="6">
    <location>
        <begin position="213"/>
        <end position="311"/>
    </location>
</feature>
<accession>A0A2S7ABM4</accession>
<evidence type="ECO:0000256" key="3">
    <source>
        <dbReference type="ARBA" id="ARBA00022729"/>
    </source>
</evidence>
<dbReference type="Proteomes" id="UP000239204">
    <property type="component" value="Unassembled WGS sequence"/>
</dbReference>
<dbReference type="PANTHER" id="PTHR33607:SF2">
    <property type="entry name" value="ENDONUCLEASE-1"/>
    <property type="match status" value="1"/>
</dbReference>
<proteinExistence type="inferred from homology"/>
<keyword evidence="4" id="KW-0378">Hydrolase</keyword>
<evidence type="ECO:0000256" key="2">
    <source>
        <dbReference type="ARBA" id="ARBA00022722"/>
    </source>
</evidence>
<keyword evidence="2" id="KW-0540">Nuclease</keyword>
<evidence type="ECO:0000256" key="5">
    <source>
        <dbReference type="SAM" id="SignalP"/>
    </source>
</evidence>
<evidence type="ECO:0000256" key="4">
    <source>
        <dbReference type="ARBA" id="ARBA00022801"/>
    </source>
</evidence>
<dbReference type="EMBL" id="MIGY01000003">
    <property type="protein sequence ID" value="PPU06555.1"/>
    <property type="molecule type" value="Genomic_DNA"/>
</dbReference>
<evidence type="ECO:0000313" key="8">
    <source>
        <dbReference type="Proteomes" id="UP000239204"/>
    </source>
</evidence>
<dbReference type="PANTHER" id="PTHR33607">
    <property type="entry name" value="ENDONUCLEASE-1"/>
    <property type="match status" value="1"/>
</dbReference>